<keyword evidence="3" id="KW-0472">Membrane</keyword>
<keyword evidence="4" id="KW-1185">Reference proteome</keyword>
<protein>
    <submittedName>
        <fullName evidence="3">Putative transmembrane serine/threonine-protein kinase E [Nocardia brasiliensis ATCC]</fullName>
    </submittedName>
</protein>
<evidence type="ECO:0000313" key="3">
    <source>
        <dbReference type="EMBL" id="SRX80035.1"/>
    </source>
</evidence>
<reference evidence="3 4" key="1">
    <citation type="submission" date="2018-05" db="EMBL/GenBank/DDBJ databases">
        <authorList>
            <consortium name="IHU Genomes"/>
        </authorList>
    </citation>
    <scope>NUCLEOTIDE SEQUENCE [LARGE SCALE GENOMIC DNA]</scope>
    <source>
        <strain evidence="3 4">P7335</strain>
    </source>
</reference>
<proteinExistence type="predicted"/>
<dbReference type="AlphaFoldDB" id="A0A375YFY4"/>
<dbReference type="InterPro" id="IPR012336">
    <property type="entry name" value="Thioredoxin-like_fold"/>
</dbReference>
<dbReference type="STRING" id="39692.BST38_17965"/>
<name>A0A375YFY4_MYCPF</name>
<feature type="chain" id="PRO_5039669692" evidence="1">
    <location>
        <begin position="24"/>
        <end position="226"/>
    </location>
</feature>
<accession>A0A375YFY4</accession>
<keyword evidence="3" id="KW-0808">Transferase</keyword>
<dbReference type="GO" id="GO:0016301">
    <property type="term" value="F:kinase activity"/>
    <property type="evidence" value="ECO:0007669"/>
    <property type="project" value="UniProtKB-KW"/>
</dbReference>
<feature type="domain" description="Thioredoxin-like fold" evidence="2">
    <location>
        <begin position="44"/>
        <end position="127"/>
    </location>
</feature>
<keyword evidence="3" id="KW-0418">Kinase</keyword>
<dbReference type="SUPFAM" id="SSF52833">
    <property type="entry name" value="Thioredoxin-like"/>
    <property type="match status" value="1"/>
</dbReference>
<evidence type="ECO:0000259" key="2">
    <source>
        <dbReference type="Pfam" id="PF13462"/>
    </source>
</evidence>
<evidence type="ECO:0000256" key="1">
    <source>
        <dbReference type="SAM" id="SignalP"/>
    </source>
</evidence>
<dbReference type="Gene3D" id="3.40.30.10">
    <property type="entry name" value="Glutaredoxin"/>
    <property type="match status" value="1"/>
</dbReference>
<feature type="signal peptide" evidence="1">
    <location>
        <begin position="1"/>
        <end position="23"/>
    </location>
</feature>
<dbReference type="InterPro" id="IPR036249">
    <property type="entry name" value="Thioredoxin-like_sf"/>
</dbReference>
<dbReference type="RefSeq" id="WP_083144773.1">
    <property type="nucleotide sequence ID" value="NZ_MVID01000017.1"/>
</dbReference>
<dbReference type="Pfam" id="PF13462">
    <property type="entry name" value="Thioredoxin_4"/>
    <property type="match status" value="1"/>
</dbReference>
<keyword evidence="3" id="KW-0812">Transmembrane</keyword>
<gene>
    <name evidence="3" type="ORF">MPP7335_01773</name>
</gene>
<sequence length="226" mass="24106">MRLLRPLVALTTLGLLLGAVGCAREVTGSPAAPAPAPLALSEDGYGIVAGFGDAPARIEIYAEPQCSHCADLQREFGDRLAYHVAVGDLQVTYRPLTFLDDDYDGYSSTVANALFAAAEAIDDSAATGTQFQRFVEQLWVNQDPGGQPFSGDELFAMAVDAGIPERVAEHLAGPQEAVDIVDMENTNFDLLFEVDQINTGTPTVYDLDAGEKIDLAEGWLDELVGP</sequence>
<dbReference type="PROSITE" id="PS51257">
    <property type="entry name" value="PROKAR_LIPOPROTEIN"/>
    <property type="match status" value="1"/>
</dbReference>
<keyword evidence="1" id="KW-0732">Signal</keyword>
<dbReference type="Proteomes" id="UP000252008">
    <property type="component" value="Unassembled WGS sequence"/>
</dbReference>
<organism evidence="3 4">
    <name type="scientific">Mycolicibacterium parafortuitum</name>
    <name type="common">Mycobacterium parafortuitum</name>
    <dbReference type="NCBI Taxonomy" id="39692"/>
    <lineage>
        <taxon>Bacteria</taxon>
        <taxon>Bacillati</taxon>
        <taxon>Actinomycetota</taxon>
        <taxon>Actinomycetes</taxon>
        <taxon>Mycobacteriales</taxon>
        <taxon>Mycobacteriaceae</taxon>
        <taxon>Mycolicibacterium</taxon>
    </lineage>
</organism>
<dbReference type="EMBL" id="UEGS01000001">
    <property type="protein sequence ID" value="SRX80035.1"/>
    <property type="molecule type" value="Genomic_DNA"/>
</dbReference>
<evidence type="ECO:0000313" key="4">
    <source>
        <dbReference type="Proteomes" id="UP000252008"/>
    </source>
</evidence>